<proteinExistence type="predicted"/>
<evidence type="ECO:0000313" key="1">
    <source>
        <dbReference type="EMBL" id="SDB15208.1"/>
    </source>
</evidence>
<keyword evidence="2" id="KW-1185">Reference proteome</keyword>
<reference evidence="1 2" key="1">
    <citation type="submission" date="2016-10" db="EMBL/GenBank/DDBJ databases">
        <authorList>
            <person name="de Groot N.N."/>
        </authorList>
    </citation>
    <scope>NUCLEOTIDE SEQUENCE [LARGE SCALE GENOMIC DNA]</scope>
    <source>
        <strain evidence="1 2">DSM 3217</strain>
    </source>
</reference>
<protein>
    <submittedName>
        <fullName evidence="1">Uncharacterized protein</fullName>
    </submittedName>
</protein>
<dbReference type="Proteomes" id="UP000199228">
    <property type="component" value="Unassembled WGS sequence"/>
</dbReference>
<dbReference type="RefSeq" id="WP_090173113.1">
    <property type="nucleotide sequence ID" value="NZ_FMXR01000008.1"/>
</dbReference>
<evidence type="ECO:0000313" key="2">
    <source>
        <dbReference type="Proteomes" id="UP000199228"/>
    </source>
</evidence>
<dbReference type="EMBL" id="FMXR01000008">
    <property type="protein sequence ID" value="SDB15208.1"/>
    <property type="molecule type" value="Genomic_DNA"/>
</dbReference>
<gene>
    <name evidence="1" type="ORF">SAMN02910417_01125</name>
</gene>
<name>A0A1G6B3F9_EUBOX</name>
<sequence length="135" mass="15300">MKLYGESIINSIVDIYRTSPINPNYPHGMDCKICEKAGIECYADGGDGYECNTGYVKYLEQKLTERKQPTVNAIPIPEGATNGDVVKLMFPDGEYGTNGNFVHVYIPFGSIIQTMTFDLSWWNAPYRKEWKNETI</sequence>
<dbReference type="STRING" id="1732.SAMN02910417_01125"/>
<accession>A0A1G6B3F9</accession>
<organism evidence="1 2">
    <name type="scientific">Eubacterium oxidoreducens</name>
    <dbReference type="NCBI Taxonomy" id="1732"/>
    <lineage>
        <taxon>Bacteria</taxon>
        <taxon>Bacillati</taxon>
        <taxon>Bacillota</taxon>
        <taxon>Clostridia</taxon>
        <taxon>Eubacteriales</taxon>
        <taxon>Eubacteriaceae</taxon>
        <taxon>Eubacterium</taxon>
    </lineage>
</organism>
<dbReference type="AlphaFoldDB" id="A0A1G6B3F9"/>